<accession>A0AAE0X604</accession>
<dbReference type="EMBL" id="JAULSO010000003">
    <property type="protein sequence ID" value="KAK3685822.1"/>
    <property type="molecule type" value="Genomic_DNA"/>
</dbReference>
<sequence length="159" mass="17437">MLCQASSGALTSLMWIRRRGSPWHVSSASATWQKLRSVHRKNKNRSPQGHVSRIPVSLINTLAEPHCVVSLCRVVVMTASSMALVFPPPPPRNKTVYRRSTSPGVVRPAKRIGAWGLETILGRLSHVVPSYSAVRESKEVATSATSRLTQSKYTHNADG</sequence>
<organism evidence="1 2">
    <name type="scientific">Podospora appendiculata</name>
    <dbReference type="NCBI Taxonomy" id="314037"/>
    <lineage>
        <taxon>Eukaryota</taxon>
        <taxon>Fungi</taxon>
        <taxon>Dikarya</taxon>
        <taxon>Ascomycota</taxon>
        <taxon>Pezizomycotina</taxon>
        <taxon>Sordariomycetes</taxon>
        <taxon>Sordariomycetidae</taxon>
        <taxon>Sordariales</taxon>
        <taxon>Podosporaceae</taxon>
        <taxon>Podospora</taxon>
    </lineage>
</organism>
<comment type="caution">
    <text evidence="1">The sequence shown here is derived from an EMBL/GenBank/DDBJ whole genome shotgun (WGS) entry which is preliminary data.</text>
</comment>
<keyword evidence="2" id="KW-1185">Reference proteome</keyword>
<proteinExistence type="predicted"/>
<dbReference type="Proteomes" id="UP001270362">
    <property type="component" value="Unassembled WGS sequence"/>
</dbReference>
<evidence type="ECO:0000313" key="1">
    <source>
        <dbReference type="EMBL" id="KAK3685822.1"/>
    </source>
</evidence>
<gene>
    <name evidence="1" type="ORF">B0T22DRAFT_231437</name>
</gene>
<reference evidence="1" key="2">
    <citation type="submission" date="2023-06" db="EMBL/GenBank/DDBJ databases">
        <authorList>
            <consortium name="Lawrence Berkeley National Laboratory"/>
            <person name="Haridas S."/>
            <person name="Hensen N."/>
            <person name="Bonometti L."/>
            <person name="Westerberg I."/>
            <person name="Brannstrom I.O."/>
            <person name="Guillou S."/>
            <person name="Cros-Aarteil S."/>
            <person name="Calhoun S."/>
            <person name="Kuo A."/>
            <person name="Mondo S."/>
            <person name="Pangilinan J."/>
            <person name="Riley R."/>
            <person name="Labutti K."/>
            <person name="Andreopoulos B."/>
            <person name="Lipzen A."/>
            <person name="Chen C."/>
            <person name="Yanf M."/>
            <person name="Daum C."/>
            <person name="Ng V."/>
            <person name="Clum A."/>
            <person name="Steindorff A."/>
            <person name="Ohm R."/>
            <person name="Martin F."/>
            <person name="Silar P."/>
            <person name="Natvig D."/>
            <person name="Lalanne C."/>
            <person name="Gautier V."/>
            <person name="Ament-Velasquez S.L."/>
            <person name="Kruys A."/>
            <person name="Hutchinson M.I."/>
            <person name="Powell A.J."/>
            <person name="Barry K."/>
            <person name="Miller A.N."/>
            <person name="Grigoriev I.V."/>
            <person name="Debuchy R."/>
            <person name="Gladieux P."/>
            <person name="Thoren M.H."/>
            <person name="Johannesson H."/>
        </authorList>
    </citation>
    <scope>NUCLEOTIDE SEQUENCE</scope>
    <source>
        <strain evidence="1">CBS 314.62</strain>
    </source>
</reference>
<name>A0AAE0X604_9PEZI</name>
<reference evidence="1" key="1">
    <citation type="journal article" date="2023" name="Mol. Phylogenet. Evol.">
        <title>Genome-scale phylogeny and comparative genomics of the fungal order Sordariales.</title>
        <authorList>
            <person name="Hensen N."/>
            <person name="Bonometti L."/>
            <person name="Westerberg I."/>
            <person name="Brannstrom I.O."/>
            <person name="Guillou S."/>
            <person name="Cros-Aarteil S."/>
            <person name="Calhoun S."/>
            <person name="Haridas S."/>
            <person name="Kuo A."/>
            <person name="Mondo S."/>
            <person name="Pangilinan J."/>
            <person name="Riley R."/>
            <person name="LaButti K."/>
            <person name="Andreopoulos B."/>
            <person name="Lipzen A."/>
            <person name="Chen C."/>
            <person name="Yan M."/>
            <person name="Daum C."/>
            <person name="Ng V."/>
            <person name="Clum A."/>
            <person name="Steindorff A."/>
            <person name="Ohm R.A."/>
            <person name="Martin F."/>
            <person name="Silar P."/>
            <person name="Natvig D.O."/>
            <person name="Lalanne C."/>
            <person name="Gautier V."/>
            <person name="Ament-Velasquez S.L."/>
            <person name="Kruys A."/>
            <person name="Hutchinson M.I."/>
            <person name="Powell A.J."/>
            <person name="Barry K."/>
            <person name="Miller A.N."/>
            <person name="Grigoriev I.V."/>
            <person name="Debuchy R."/>
            <person name="Gladieux P."/>
            <person name="Hiltunen Thoren M."/>
            <person name="Johannesson H."/>
        </authorList>
    </citation>
    <scope>NUCLEOTIDE SEQUENCE</scope>
    <source>
        <strain evidence="1">CBS 314.62</strain>
    </source>
</reference>
<evidence type="ECO:0000313" key="2">
    <source>
        <dbReference type="Proteomes" id="UP001270362"/>
    </source>
</evidence>
<protein>
    <submittedName>
        <fullName evidence="1">Uncharacterized protein</fullName>
    </submittedName>
</protein>
<dbReference type="AlphaFoldDB" id="A0AAE0X604"/>